<proteinExistence type="inferred from homology"/>
<keyword evidence="5" id="KW-0653">Protein transport</keyword>
<dbReference type="PANTHER" id="PTHR30371:SF0">
    <property type="entry name" value="SEC-INDEPENDENT PROTEIN TRANSLOCASE PROTEIN TATC, CHLOROPLASTIC-RELATED"/>
    <property type="match status" value="1"/>
</dbReference>
<keyword evidence="8" id="KW-1185">Reference proteome</keyword>
<feature type="transmembrane region" description="Helical" evidence="5">
    <location>
        <begin position="67"/>
        <end position="88"/>
    </location>
</feature>
<dbReference type="PANTHER" id="PTHR30371">
    <property type="entry name" value="SEC-INDEPENDENT PROTEIN TRANSLOCASE PROTEIN TATC"/>
    <property type="match status" value="1"/>
</dbReference>
<keyword evidence="4 5" id="KW-0472">Membrane</keyword>
<keyword evidence="5" id="KW-0813">Transport</keyword>
<keyword evidence="7" id="KW-0614">Plasmid</keyword>
<evidence type="ECO:0000313" key="6">
    <source>
        <dbReference type="EMBL" id="KTC64633.1"/>
    </source>
</evidence>
<feature type="transmembrane region" description="Helical" evidence="5">
    <location>
        <begin position="12"/>
        <end position="31"/>
    </location>
</feature>
<reference evidence="7 9" key="2">
    <citation type="submission" date="2018-12" db="EMBL/GenBank/DDBJ databases">
        <authorList>
            <consortium name="Pathogen Informatics"/>
        </authorList>
    </citation>
    <scope>NUCLEOTIDE SEQUENCE [LARGE SCALE GENOMIC DNA]</scope>
    <source>
        <strain evidence="7 9">NCTC12735</strain>
        <plasmid evidence="9">24</plasmid>
    </source>
</reference>
<keyword evidence="5" id="KW-1003">Cell membrane</keyword>
<dbReference type="Pfam" id="PF00902">
    <property type="entry name" value="TatC"/>
    <property type="match status" value="1"/>
</dbReference>
<dbReference type="KEGG" id="ladl:NCTC12735_01748"/>
<evidence type="ECO:0000256" key="5">
    <source>
        <dbReference type="HAMAP-Rule" id="MF_00902"/>
    </source>
</evidence>
<keyword evidence="5" id="KW-0811">Translocation</keyword>
<dbReference type="GO" id="GO:0033281">
    <property type="term" value="C:TAT protein transport complex"/>
    <property type="evidence" value="ECO:0007669"/>
    <property type="project" value="UniProtKB-UniRule"/>
</dbReference>
<dbReference type="GO" id="GO:0043953">
    <property type="term" value="P:protein transport by the Tat complex"/>
    <property type="evidence" value="ECO:0007669"/>
    <property type="project" value="UniProtKB-UniRule"/>
</dbReference>
<dbReference type="InterPro" id="IPR002033">
    <property type="entry name" value="TatC"/>
</dbReference>
<dbReference type="NCBIfam" id="TIGR00945">
    <property type="entry name" value="tatC"/>
    <property type="match status" value="1"/>
</dbReference>
<comment type="similarity">
    <text evidence="5">Belongs to the TatC family.</text>
</comment>
<evidence type="ECO:0000256" key="1">
    <source>
        <dbReference type="ARBA" id="ARBA00004141"/>
    </source>
</evidence>
<dbReference type="Proteomes" id="UP000054859">
    <property type="component" value="Unassembled WGS sequence"/>
</dbReference>
<feature type="transmembrane region" description="Helical" evidence="5">
    <location>
        <begin position="100"/>
        <end position="123"/>
    </location>
</feature>
<dbReference type="AlphaFoldDB" id="A0A0W0R112"/>
<dbReference type="EMBL" id="LNKA01000019">
    <property type="protein sequence ID" value="KTC64633.1"/>
    <property type="molecule type" value="Genomic_DNA"/>
</dbReference>
<keyword evidence="2 5" id="KW-0812">Transmembrane</keyword>
<dbReference type="STRING" id="45056.Lade_1927"/>
<dbReference type="Proteomes" id="UP000281170">
    <property type="component" value="Plasmid 24"/>
</dbReference>
<evidence type="ECO:0000256" key="2">
    <source>
        <dbReference type="ARBA" id="ARBA00022692"/>
    </source>
</evidence>
<comment type="subcellular location">
    <subcellularLocation>
        <location evidence="5">Cell membrane</location>
        <topology evidence="5">Multi-pass membrane protein</topology>
    </subcellularLocation>
    <subcellularLocation>
        <location evidence="1">Membrane</location>
        <topology evidence="1">Multi-pass membrane protein</topology>
    </subcellularLocation>
</comment>
<reference evidence="6 8" key="1">
    <citation type="submission" date="2015-11" db="EMBL/GenBank/DDBJ databases">
        <title>Identification of large and diverse effector repertoires of 38 Legionella species.</title>
        <authorList>
            <person name="Burstein D."/>
            <person name="Amaro F."/>
            <person name="Zusman T."/>
            <person name="Lifshitz Z."/>
            <person name="Cohen O."/>
            <person name="Gilbert J.A."/>
            <person name="Pupko T."/>
            <person name="Shuman H.A."/>
            <person name="Segal G."/>
        </authorList>
    </citation>
    <scope>NUCLEOTIDE SEQUENCE [LARGE SCALE GENOMIC DNA]</scope>
    <source>
        <strain evidence="6 8">1762-AUS-E</strain>
    </source>
</reference>
<feature type="transmembrane region" description="Helical" evidence="5">
    <location>
        <begin position="150"/>
        <end position="173"/>
    </location>
</feature>
<comment type="function">
    <text evidence="5">Part of the twin-arginine translocation (Tat) system that transports large folded proteins containing a characteristic twin-arginine motif in their signal peptide across membranes. Together with TatB, TatC is part of a receptor directly interacting with Tat signal peptides.</text>
</comment>
<dbReference type="PRINTS" id="PR01840">
    <property type="entry name" value="TATCFAMILY"/>
</dbReference>
<organism evidence="6 8">
    <name type="scientific">Legionella adelaidensis</name>
    <dbReference type="NCBI Taxonomy" id="45056"/>
    <lineage>
        <taxon>Bacteria</taxon>
        <taxon>Pseudomonadati</taxon>
        <taxon>Pseudomonadota</taxon>
        <taxon>Gammaproteobacteria</taxon>
        <taxon>Legionellales</taxon>
        <taxon>Legionellaceae</taxon>
        <taxon>Legionella</taxon>
    </lineage>
</organism>
<evidence type="ECO:0000313" key="7">
    <source>
        <dbReference type="EMBL" id="VEH86101.1"/>
    </source>
</evidence>
<keyword evidence="3 5" id="KW-1133">Transmembrane helix</keyword>
<protein>
    <recommendedName>
        <fullName evidence="5">Sec-independent protein translocase protein TatC</fullName>
    </recommendedName>
</protein>
<dbReference type="HAMAP" id="MF_00902">
    <property type="entry name" value="TatC"/>
    <property type="match status" value="1"/>
</dbReference>
<evidence type="ECO:0000313" key="8">
    <source>
        <dbReference type="Proteomes" id="UP000054859"/>
    </source>
</evidence>
<sequence>MIMSYLLELRRRGLSVFAFFIVLFSLCFYFSNDIFLFLVQPLLKVLPDKNFMVATDITAPLITPLKLAANLSLLGTIPFALYHTWLFVAPALYRNERYNLQILISLSLLLFICGVLFCFYWVLPYMLNFFSHALPFHVRYLPDMTNTLDFITRMLIIFGLCFQVPLVCFFMVRLHLAELQTLKKIRPYIVVAAFIIGMLLTPPDVISQIMLAIPLWFLYEIGIILAVLFGKKEEIEYRQV</sequence>
<evidence type="ECO:0000313" key="9">
    <source>
        <dbReference type="Proteomes" id="UP000281170"/>
    </source>
</evidence>
<dbReference type="GO" id="GO:0065002">
    <property type="term" value="P:intracellular protein transmembrane transport"/>
    <property type="evidence" value="ECO:0007669"/>
    <property type="project" value="TreeGrafter"/>
</dbReference>
<feature type="transmembrane region" description="Helical" evidence="5">
    <location>
        <begin position="185"/>
        <end position="203"/>
    </location>
</feature>
<evidence type="ECO:0000256" key="4">
    <source>
        <dbReference type="ARBA" id="ARBA00023136"/>
    </source>
</evidence>
<gene>
    <name evidence="5 6" type="primary">tatC</name>
    <name evidence="6" type="ORF">Lade_1927</name>
    <name evidence="7" type="ORF">NCTC12735_01748</name>
</gene>
<geneLocation type="plasmid" evidence="7 9">
    <name>24</name>
</geneLocation>
<evidence type="ECO:0000256" key="3">
    <source>
        <dbReference type="ARBA" id="ARBA00022989"/>
    </source>
</evidence>
<dbReference type="GO" id="GO:0009977">
    <property type="term" value="F:proton motive force dependent protein transmembrane transporter activity"/>
    <property type="evidence" value="ECO:0007669"/>
    <property type="project" value="TreeGrafter"/>
</dbReference>
<comment type="subunit">
    <text evidence="5">The Tat system comprises two distinct complexes: a TatABC complex, containing multiple copies of TatA, TatB and TatC subunits, and a separate TatA complex, containing only TatA subunits. Substrates initially bind to the TatABC complex, which probably triggers association of the separate TatA complex to form the active translocon.</text>
</comment>
<feature type="transmembrane region" description="Helical" evidence="5">
    <location>
        <begin position="209"/>
        <end position="229"/>
    </location>
</feature>
<name>A0A0W0R112_9GAMM</name>
<dbReference type="PATRIC" id="fig|45056.6.peg.1988"/>
<accession>A0A0W0R112</accession>
<dbReference type="EMBL" id="LR134433">
    <property type="protein sequence ID" value="VEH86101.1"/>
    <property type="molecule type" value="Genomic_DNA"/>
</dbReference>